<dbReference type="EMBL" id="HBUF01207673">
    <property type="protein sequence ID" value="CAG6664433.1"/>
    <property type="molecule type" value="Transcribed_RNA"/>
</dbReference>
<reference evidence="1" key="1">
    <citation type="submission" date="2021-05" db="EMBL/GenBank/DDBJ databases">
        <authorList>
            <person name="Alioto T."/>
            <person name="Alioto T."/>
            <person name="Gomez Garrido J."/>
        </authorList>
    </citation>
    <scope>NUCLEOTIDE SEQUENCE</scope>
</reference>
<proteinExistence type="predicted"/>
<dbReference type="AlphaFoldDB" id="A0A8D8S727"/>
<accession>A0A8D8S727</accession>
<protein>
    <submittedName>
        <fullName evidence="1">Uncharacterized protein</fullName>
    </submittedName>
</protein>
<name>A0A8D8S727_9HEMI</name>
<sequence length="115" mass="13548">MSKNYLGGANMAAFYTSYTTCKRRHYFYGPELFETKNNIYFRIYSGPQWGICSPIRHCINCCTEVNCTNATEVRQNKKVKWQHWCSEQSKIKYNISVPTNSFDMICQTLCTYNTY</sequence>
<evidence type="ECO:0000313" key="1">
    <source>
        <dbReference type="EMBL" id="CAG6664433.1"/>
    </source>
</evidence>
<organism evidence="1">
    <name type="scientific">Cacopsylla melanoneura</name>
    <dbReference type="NCBI Taxonomy" id="428564"/>
    <lineage>
        <taxon>Eukaryota</taxon>
        <taxon>Metazoa</taxon>
        <taxon>Ecdysozoa</taxon>
        <taxon>Arthropoda</taxon>
        <taxon>Hexapoda</taxon>
        <taxon>Insecta</taxon>
        <taxon>Pterygota</taxon>
        <taxon>Neoptera</taxon>
        <taxon>Paraneoptera</taxon>
        <taxon>Hemiptera</taxon>
        <taxon>Sternorrhyncha</taxon>
        <taxon>Psylloidea</taxon>
        <taxon>Psyllidae</taxon>
        <taxon>Psyllinae</taxon>
        <taxon>Cacopsylla</taxon>
    </lineage>
</organism>